<feature type="compositionally biased region" description="Polar residues" evidence="1">
    <location>
        <begin position="50"/>
        <end position="62"/>
    </location>
</feature>
<feature type="compositionally biased region" description="Basic and acidic residues" evidence="1">
    <location>
        <begin position="255"/>
        <end position="268"/>
    </location>
</feature>
<feature type="region of interest" description="Disordered" evidence="1">
    <location>
        <begin position="1"/>
        <end position="20"/>
    </location>
</feature>
<feature type="region of interest" description="Disordered" evidence="1">
    <location>
        <begin position="196"/>
        <end position="398"/>
    </location>
</feature>
<feature type="compositionally biased region" description="Polar residues" evidence="1">
    <location>
        <begin position="82"/>
        <end position="93"/>
    </location>
</feature>
<reference evidence="2" key="2">
    <citation type="submission" date="2023-05" db="EMBL/GenBank/DDBJ databases">
        <authorList>
            <consortium name="Lawrence Berkeley National Laboratory"/>
            <person name="Steindorff A."/>
            <person name="Hensen N."/>
            <person name="Bonometti L."/>
            <person name="Westerberg I."/>
            <person name="Brannstrom I.O."/>
            <person name="Guillou S."/>
            <person name="Cros-Aarteil S."/>
            <person name="Calhoun S."/>
            <person name="Haridas S."/>
            <person name="Kuo A."/>
            <person name="Mondo S."/>
            <person name="Pangilinan J."/>
            <person name="Riley R."/>
            <person name="Labutti K."/>
            <person name="Andreopoulos B."/>
            <person name="Lipzen A."/>
            <person name="Chen C."/>
            <person name="Yanf M."/>
            <person name="Daum C."/>
            <person name="Ng V."/>
            <person name="Clum A."/>
            <person name="Ohm R."/>
            <person name="Martin F."/>
            <person name="Silar P."/>
            <person name="Natvig D."/>
            <person name="Lalanne C."/>
            <person name="Gautier V."/>
            <person name="Ament-Velasquez S.L."/>
            <person name="Kruys A."/>
            <person name="Hutchinson M.I."/>
            <person name="Powell A.J."/>
            <person name="Barry K."/>
            <person name="Miller A.N."/>
            <person name="Grigoriev I.V."/>
            <person name="Debuchy R."/>
            <person name="Gladieux P."/>
            <person name="Thoren M.H."/>
            <person name="Johannesson H."/>
        </authorList>
    </citation>
    <scope>NUCLEOTIDE SEQUENCE</scope>
    <source>
        <strain evidence="2">PSN293</strain>
    </source>
</reference>
<feature type="compositionally biased region" description="Polar residues" evidence="1">
    <location>
        <begin position="119"/>
        <end position="129"/>
    </location>
</feature>
<evidence type="ECO:0000313" key="3">
    <source>
        <dbReference type="Proteomes" id="UP001301769"/>
    </source>
</evidence>
<dbReference type="Proteomes" id="UP001301769">
    <property type="component" value="Unassembled WGS sequence"/>
</dbReference>
<keyword evidence="3" id="KW-1185">Reference proteome</keyword>
<name>A0AAN6Y4S6_9PEZI</name>
<evidence type="ECO:0000256" key="1">
    <source>
        <dbReference type="SAM" id="MobiDB-lite"/>
    </source>
</evidence>
<protein>
    <submittedName>
        <fullName evidence="2">Uncharacterized protein</fullName>
    </submittedName>
</protein>
<accession>A0AAN6Y4S6</accession>
<feature type="compositionally biased region" description="Basic residues" evidence="1">
    <location>
        <begin position="269"/>
        <end position="285"/>
    </location>
</feature>
<feature type="compositionally biased region" description="Basic and acidic residues" evidence="1">
    <location>
        <begin position="286"/>
        <end position="306"/>
    </location>
</feature>
<dbReference type="AlphaFoldDB" id="A0AAN6Y4S6"/>
<feature type="compositionally biased region" description="Basic residues" evidence="1">
    <location>
        <begin position="367"/>
        <end position="379"/>
    </location>
</feature>
<evidence type="ECO:0000313" key="2">
    <source>
        <dbReference type="EMBL" id="KAK4212201.1"/>
    </source>
</evidence>
<dbReference type="EMBL" id="MU858132">
    <property type="protein sequence ID" value="KAK4212201.1"/>
    <property type="molecule type" value="Genomic_DNA"/>
</dbReference>
<organism evidence="2 3">
    <name type="scientific">Rhypophila decipiens</name>
    <dbReference type="NCBI Taxonomy" id="261697"/>
    <lineage>
        <taxon>Eukaryota</taxon>
        <taxon>Fungi</taxon>
        <taxon>Dikarya</taxon>
        <taxon>Ascomycota</taxon>
        <taxon>Pezizomycotina</taxon>
        <taxon>Sordariomycetes</taxon>
        <taxon>Sordariomycetidae</taxon>
        <taxon>Sordariales</taxon>
        <taxon>Naviculisporaceae</taxon>
        <taxon>Rhypophila</taxon>
    </lineage>
</organism>
<feature type="compositionally biased region" description="Basic and acidic residues" evidence="1">
    <location>
        <begin position="356"/>
        <end position="366"/>
    </location>
</feature>
<comment type="caution">
    <text evidence="2">The sequence shown here is derived from an EMBL/GenBank/DDBJ whole genome shotgun (WGS) entry which is preliminary data.</text>
</comment>
<proteinExistence type="predicted"/>
<reference evidence="2" key="1">
    <citation type="journal article" date="2023" name="Mol. Phylogenet. Evol.">
        <title>Genome-scale phylogeny and comparative genomics of the fungal order Sordariales.</title>
        <authorList>
            <person name="Hensen N."/>
            <person name="Bonometti L."/>
            <person name="Westerberg I."/>
            <person name="Brannstrom I.O."/>
            <person name="Guillou S."/>
            <person name="Cros-Aarteil S."/>
            <person name="Calhoun S."/>
            <person name="Haridas S."/>
            <person name="Kuo A."/>
            <person name="Mondo S."/>
            <person name="Pangilinan J."/>
            <person name="Riley R."/>
            <person name="LaButti K."/>
            <person name="Andreopoulos B."/>
            <person name="Lipzen A."/>
            <person name="Chen C."/>
            <person name="Yan M."/>
            <person name="Daum C."/>
            <person name="Ng V."/>
            <person name="Clum A."/>
            <person name="Steindorff A."/>
            <person name="Ohm R.A."/>
            <person name="Martin F."/>
            <person name="Silar P."/>
            <person name="Natvig D.O."/>
            <person name="Lalanne C."/>
            <person name="Gautier V."/>
            <person name="Ament-Velasquez S.L."/>
            <person name="Kruys A."/>
            <person name="Hutchinson M.I."/>
            <person name="Powell A.J."/>
            <person name="Barry K."/>
            <person name="Miller A.N."/>
            <person name="Grigoriev I.V."/>
            <person name="Debuchy R."/>
            <person name="Gladieux P."/>
            <person name="Hiltunen Thoren M."/>
            <person name="Johannesson H."/>
        </authorList>
    </citation>
    <scope>NUCLEOTIDE SEQUENCE</scope>
    <source>
        <strain evidence="2">PSN293</strain>
    </source>
</reference>
<gene>
    <name evidence="2" type="ORF">QBC37DRAFT_425398</name>
</gene>
<feature type="compositionally biased region" description="Low complexity" evidence="1">
    <location>
        <begin position="36"/>
        <end position="49"/>
    </location>
</feature>
<feature type="region of interest" description="Disordered" evidence="1">
    <location>
        <begin position="36"/>
        <end position="175"/>
    </location>
</feature>
<sequence length="398" mass="43984">MGSNNATGEKEKLPIPPDINQISNRISLGISHHNLLSSTLKKKPTTSTTRAPDSTSSNTKKGFSSLATNANNSAAMSKTVDDNTTQGTKQRSITRLADLDAEFEIHGGPPNAGVGYQPEKTSLQGSLTGNDRKLGAQMLGRKRGREDSTFGKKNRNGVNESESEDDVGRSALGRVKKLKAATTVALPKEEDAVQDVIMEDVDGEAAQQQAKTQGAEGPEEESATEKEPAVPDQPAAVEPTSELDEERLQEGGVDEQLKKKQELPESLRERKRLCGSQKRKLRNMRRMQEKEQTDTDKESAREKEPAALDLPAVVEPTGELDEGSPQGEGADEQDKTKEENKETEKERLRRMRKRAEKVLRKNEIRKQKMQKNMQKKMQKRKELGANKVNSTCKGDEEQ</sequence>
<feature type="compositionally biased region" description="Basic and acidic residues" evidence="1">
    <location>
        <begin position="332"/>
        <end position="347"/>
    </location>
</feature>
<feature type="compositionally biased region" description="Low complexity" evidence="1">
    <location>
        <begin position="64"/>
        <end position="77"/>
    </location>
</feature>